<evidence type="ECO:0000313" key="14">
    <source>
        <dbReference type="EMBL" id="KAJ3748473.1"/>
    </source>
</evidence>
<dbReference type="InterPro" id="IPR022775">
    <property type="entry name" value="AP_mu_sigma_su"/>
</dbReference>
<gene>
    <name evidence="14" type="ORF">DFH05DRAFT_1532650</name>
</gene>
<keyword evidence="9 12" id="KW-0472">Membrane</keyword>
<evidence type="ECO:0000256" key="10">
    <source>
        <dbReference type="ARBA" id="ARBA00023329"/>
    </source>
</evidence>
<dbReference type="GO" id="GO:0006886">
    <property type="term" value="P:intracellular protein transport"/>
    <property type="evidence" value="ECO:0007669"/>
    <property type="project" value="TreeGrafter"/>
</dbReference>
<protein>
    <recommendedName>
        <fullName evidence="12">Coatomer subunit zeta</fullName>
    </recommendedName>
</protein>
<keyword evidence="5 12" id="KW-0963">Cytoplasm</keyword>
<dbReference type="SUPFAM" id="SSF64356">
    <property type="entry name" value="SNARE-like"/>
    <property type="match status" value="1"/>
</dbReference>
<keyword evidence="15" id="KW-1185">Reference proteome</keyword>
<evidence type="ECO:0000256" key="3">
    <source>
        <dbReference type="ARBA" id="ARBA00011775"/>
    </source>
</evidence>
<accession>A0A9W8P793</accession>
<keyword evidence="4 12" id="KW-0813">Transport</keyword>
<dbReference type="AlphaFoldDB" id="A0A9W8P793"/>
<keyword evidence="10 12" id="KW-0968">Cytoplasmic vesicle</keyword>
<dbReference type="GO" id="GO:0006891">
    <property type="term" value="P:intra-Golgi vesicle-mediated transport"/>
    <property type="evidence" value="ECO:0007669"/>
    <property type="project" value="TreeGrafter"/>
</dbReference>
<dbReference type="InterPro" id="IPR039652">
    <property type="entry name" value="Coatomer_zeta"/>
</dbReference>
<dbReference type="CDD" id="cd14829">
    <property type="entry name" value="Zeta-COP"/>
    <property type="match status" value="1"/>
</dbReference>
<keyword evidence="6 12" id="KW-0931">ER-Golgi transport</keyword>
<evidence type="ECO:0000256" key="6">
    <source>
        <dbReference type="ARBA" id="ARBA00022892"/>
    </source>
</evidence>
<organism evidence="14 15">
    <name type="scientific">Lentinula detonsa</name>
    <dbReference type="NCBI Taxonomy" id="2804962"/>
    <lineage>
        <taxon>Eukaryota</taxon>
        <taxon>Fungi</taxon>
        <taxon>Dikarya</taxon>
        <taxon>Basidiomycota</taxon>
        <taxon>Agaricomycotina</taxon>
        <taxon>Agaricomycetes</taxon>
        <taxon>Agaricomycetidae</taxon>
        <taxon>Agaricales</taxon>
        <taxon>Marasmiineae</taxon>
        <taxon>Omphalotaceae</taxon>
        <taxon>Lentinula</taxon>
    </lineage>
</organism>
<dbReference type="OrthoDB" id="10249988at2759"/>
<evidence type="ECO:0000259" key="13">
    <source>
        <dbReference type="Pfam" id="PF01217"/>
    </source>
</evidence>
<keyword evidence="7 12" id="KW-0653">Protein transport</keyword>
<proteinExistence type="inferred from homology"/>
<comment type="function">
    <text evidence="11">The coatomer is a cytosolic protein complex that binds to dilysine motifs and reversibly associates with Golgi non-clathrin-coated vesicles, which further mediate biosynthetic protein transport from the ER, via the Golgi up to the trans Golgi network. Coatomer complex is required for budding from Golgi membranes, and is essential for the retrograde Golgi-to-ER transport of dilysine-tagged proteins. The zeta subunit may be involved in regulating the coat assembly and, hence, the rate of biosynthetic protein transport due to its association-dissociation properties with the coatomer complex.</text>
</comment>
<dbReference type="GO" id="GO:0030126">
    <property type="term" value="C:COPI vesicle coat"/>
    <property type="evidence" value="ECO:0007669"/>
    <property type="project" value="UniProtKB-UniRule"/>
</dbReference>
<sequence>MNLSLYSISAFLILDNEGHRVLAKYYRPKSHPNALNGGEMKELATLKEQKAFEKGLWGKTKKAGGDIILYDGYLAVYKHSLDIIIYFLASPGENELMLSASLNSLIDAQSLLLRNQLEKRGVLENLDVVLLCLDETVDDGIILDTDAAAIASRVSRSRPDTTDITINEQTIMNAYQTVKDRVAQRIREL</sequence>
<evidence type="ECO:0000256" key="5">
    <source>
        <dbReference type="ARBA" id="ARBA00022490"/>
    </source>
</evidence>
<evidence type="ECO:0000256" key="1">
    <source>
        <dbReference type="ARBA" id="ARBA00004255"/>
    </source>
</evidence>
<evidence type="ECO:0000256" key="2">
    <source>
        <dbReference type="ARBA" id="ARBA00006972"/>
    </source>
</evidence>
<comment type="subunit">
    <text evidence="3 12">Oligomeric complex that consists of at least the alpha, beta, beta', gamma, delta, epsilon and zeta subunits.</text>
</comment>
<dbReference type="Pfam" id="PF01217">
    <property type="entry name" value="Clat_adaptor_s"/>
    <property type="match status" value="1"/>
</dbReference>
<dbReference type="GO" id="GO:0006890">
    <property type="term" value="P:retrograde vesicle-mediated transport, Golgi to endoplasmic reticulum"/>
    <property type="evidence" value="ECO:0007669"/>
    <property type="project" value="UniProtKB-UniRule"/>
</dbReference>
<evidence type="ECO:0000256" key="9">
    <source>
        <dbReference type="ARBA" id="ARBA00023136"/>
    </source>
</evidence>
<dbReference type="Gene3D" id="3.30.450.60">
    <property type="match status" value="1"/>
</dbReference>
<comment type="similarity">
    <text evidence="2 12">Belongs to the adaptor complexes small subunit family.</text>
</comment>
<evidence type="ECO:0000256" key="7">
    <source>
        <dbReference type="ARBA" id="ARBA00022927"/>
    </source>
</evidence>
<comment type="caution">
    <text evidence="14">The sequence shown here is derived from an EMBL/GenBank/DDBJ whole genome shotgun (WGS) entry which is preliminary data.</text>
</comment>
<dbReference type="PANTHER" id="PTHR11043">
    <property type="entry name" value="ZETA-COAT PROTEIN"/>
    <property type="match status" value="1"/>
</dbReference>
<reference evidence="14 15" key="1">
    <citation type="journal article" date="2023" name="Proc. Natl. Acad. Sci. U.S.A.">
        <title>A global phylogenomic analysis of the shiitake genus Lentinula.</title>
        <authorList>
            <person name="Sierra-Patev S."/>
            <person name="Min B."/>
            <person name="Naranjo-Ortiz M."/>
            <person name="Looney B."/>
            <person name="Konkel Z."/>
            <person name="Slot J.C."/>
            <person name="Sakamoto Y."/>
            <person name="Steenwyk J.L."/>
            <person name="Rokas A."/>
            <person name="Carro J."/>
            <person name="Camarero S."/>
            <person name="Ferreira P."/>
            <person name="Molpeceres G."/>
            <person name="Ruiz-Duenas F.J."/>
            <person name="Serrano A."/>
            <person name="Henrissat B."/>
            <person name="Drula E."/>
            <person name="Hughes K.W."/>
            <person name="Mata J.L."/>
            <person name="Ishikawa N.K."/>
            <person name="Vargas-Isla R."/>
            <person name="Ushijima S."/>
            <person name="Smith C.A."/>
            <person name="Donoghue J."/>
            <person name="Ahrendt S."/>
            <person name="Andreopoulos W."/>
            <person name="He G."/>
            <person name="LaButti K."/>
            <person name="Lipzen A."/>
            <person name="Ng V."/>
            <person name="Riley R."/>
            <person name="Sandor L."/>
            <person name="Barry K."/>
            <person name="Martinez A.T."/>
            <person name="Xiao Y."/>
            <person name="Gibbons J.G."/>
            <person name="Terashima K."/>
            <person name="Grigoriev I.V."/>
            <person name="Hibbett D."/>
        </authorList>
    </citation>
    <scope>NUCLEOTIDE SEQUENCE [LARGE SCALE GENOMIC DNA]</scope>
    <source>
        <strain evidence="14 15">TFB7810</strain>
    </source>
</reference>
<evidence type="ECO:0000313" key="15">
    <source>
        <dbReference type="Proteomes" id="UP001142393"/>
    </source>
</evidence>
<dbReference type="PANTHER" id="PTHR11043:SF0">
    <property type="entry name" value="COATOMER SUBUNIT ZETA"/>
    <property type="match status" value="1"/>
</dbReference>
<feature type="domain" description="AP complex mu/sigma subunit" evidence="13">
    <location>
        <begin position="8"/>
        <end position="155"/>
    </location>
</feature>
<dbReference type="EMBL" id="JANVFU010000002">
    <property type="protein sequence ID" value="KAJ3748473.1"/>
    <property type="molecule type" value="Genomic_DNA"/>
</dbReference>
<keyword evidence="8 12" id="KW-0333">Golgi apparatus</keyword>
<dbReference type="Proteomes" id="UP001142393">
    <property type="component" value="Unassembled WGS sequence"/>
</dbReference>
<dbReference type="FunFam" id="3.30.450.60:FF:000013">
    <property type="entry name" value="Coatomer subunit zeta"/>
    <property type="match status" value="1"/>
</dbReference>
<comment type="subcellular location">
    <subcellularLocation>
        <location evidence="12">Cytoplasm</location>
    </subcellularLocation>
    <subcellularLocation>
        <location evidence="1 12">Golgi apparatus membrane</location>
        <topology evidence="1 12">Peripheral membrane protein</topology>
        <orientation evidence="1 12">Cytoplasmic side</orientation>
    </subcellularLocation>
    <subcellularLocation>
        <location evidence="12">Cytoplasmic vesicle</location>
        <location evidence="12">COPI-coated vesicle membrane</location>
        <topology evidence="12">Peripheral membrane protein</topology>
        <orientation evidence="12">Cytoplasmic side</orientation>
    </subcellularLocation>
</comment>
<dbReference type="GO" id="GO:0000139">
    <property type="term" value="C:Golgi membrane"/>
    <property type="evidence" value="ECO:0007669"/>
    <property type="project" value="UniProtKB-SubCell"/>
</dbReference>
<dbReference type="InterPro" id="IPR011012">
    <property type="entry name" value="Longin-like_dom_sf"/>
</dbReference>
<evidence type="ECO:0000256" key="8">
    <source>
        <dbReference type="ARBA" id="ARBA00023034"/>
    </source>
</evidence>
<evidence type="ECO:0000256" key="4">
    <source>
        <dbReference type="ARBA" id="ARBA00022448"/>
    </source>
</evidence>
<evidence type="ECO:0000256" key="12">
    <source>
        <dbReference type="RuleBase" id="RU366053"/>
    </source>
</evidence>
<name>A0A9W8P793_9AGAR</name>
<evidence type="ECO:0000256" key="11">
    <source>
        <dbReference type="ARBA" id="ARBA00045555"/>
    </source>
</evidence>